<name>A0A1I2AHJ4_9RHOB</name>
<dbReference type="SUPFAM" id="SSF55620">
    <property type="entry name" value="Tetrahydrobiopterin biosynthesis enzymes-like"/>
    <property type="match status" value="1"/>
</dbReference>
<dbReference type="InterPro" id="IPR043133">
    <property type="entry name" value="GTP-CH-I_C/QueF"/>
</dbReference>
<dbReference type="Gene3D" id="3.30.1130.10">
    <property type="match status" value="1"/>
</dbReference>
<dbReference type="GO" id="GO:0004150">
    <property type="term" value="F:dihydroneopterin aldolase activity"/>
    <property type="evidence" value="ECO:0007669"/>
    <property type="project" value="InterPro"/>
</dbReference>
<feature type="domain" description="Dihydroneopterin aldolase/epimerase" evidence="1">
    <location>
        <begin position="21"/>
        <end position="127"/>
    </location>
</feature>
<dbReference type="RefSeq" id="WP_149756768.1">
    <property type="nucleotide sequence ID" value="NZ_FOMS01000009.1"/>
</dbReference>
<dbReference type="SMART" id="SM00905">
    <property type="entry name" value="FolB"/>
    <property type="match status" value="1"/>
</dbReference>
<protein>
    <submittedName>
        <fullName evidence="2">Dihydroneopterin aldolase</fullName>
    </submittedName>
</protein>
<sequence>MNTLVDFRREAAPKPAGVNRLLLGDYVRKTEIGAFGEERGIEQTLRFNVTVETGAPGPDDDVDTILSYDTLVQAIDDVLGAERLDLLETLADRVADRLLGLPTVGHVQLRVEKLDRGPFTLGVEIERSAPAGLAPLPDRISAGPVPVVAMVTPEAAGDPRLPDWLDRLAEPGRPVVLTACAARSASPASTAEAQRQVDLLAMEQAAWSIAARDPRACVVDSRTELQHAMDTGLLAIWAPSRMVRRAREAPVRDDLKGLALTSWFARSLGADSVRVIDGGGPTGAARPLSDR</sequence>
<dbReference type="GO" id="GO:0006760">
    <property type="term" value="P:folic acid-containing compound metabolic process"/>
    <property type="evidence" value="ECO:0007669"/>
    <property type="project" value="InterPro"/>
</dbReference>
<dbReference type="OrthoDB" id="7678026at2"/>
<dbReference type="AlphaFoldDB" id="A0A1I2AHJ4"/>
<accession>A0A1I2AHJ4</accession>
<evidence type="ECO:0000313" key="3">
    <source>
        <dbReference type="Proteomes" id="UP000325289"/>
    </source>
</evidence>
<dbReference type="EMBL" id="FOMS01000009">
    <property type="protein sequence ID" value="SFE42310.1"/>
    <property type="molecule type" value="Genomic_DNA"/>
</dbReference>
<gene>
    <name evidence="2" type="ORF">SAMN04515678_109200</name>
</gene>
<dbReference type="Proteomes" id="UP000325289">
    <property type="component" value="Unassembled WGS sequence"/>
</dbReference>
<dbReference type="Pfam" id="PF02152">
    <property type="entry name" value="FolB"/>
    <property type="match status" value="1"/>
</dbReference>
<dbReference type="InterPro" id="IPR006157">
    <property type="entry name" value="FolB_dom"/>
</dbReference>
<proteinExistence type="predicted"/>
<reference evidence="2 3" key="1">
    <citation type="submission" date="2016-10" db="EMBL/GenBank/DDBJ databases">
        <authorList>
            <person name="Varghese N."/>
            <person name="Submissions S."/>
        </authorList>
    </citation>
    <scope>NUCLEOTIDE SEQUENCE [LARGE SCALE GENOMIC DNA]</scope>
    <source>
        <strain evidence="3">YIM D21,KCTC 23444,ACCC 10710</strain>
    </source>
</reference>
<evidence type="ECO:0000313" key="2">
    <source>
        <dbReference type="EMBL" id="SFE42310.1"/>
    </source>
</evidence>
<evidence type="ECO:0000259" key="1">
    <source>
        <dbReference type="SMART" id="SM00905"/>
    </source>
</evidence>
<organism evidence="2 3">
    <name type="scientific">Roseivivax sediminis</name>
    <dbReference type="NCBI Taxonomy" id="936889"/>
    <lineage>
        <taxon>Bacteria</taxon>
        <taxon>Pseudomonadati</taxon>
        <taxon>Pseudomonadota</taxon>
        <taxon>Alphaproteobacteria</taxon>
        <taxon>Rhodobacterales</taxon>
        <taxon>Roseobacteraceae</taxon>
        <taxon>Roseivivax</taxon>
    </lineage>
</organism>
<keyword evidence="3" id="KW-1185">Reference proteome</keyword>